<sequence>ALSLSSFSQAGFMLNIQDIAPQYAGILHGISNSAGTLAAIISTIGTGDQVL</sequence>
<dbReference type="InterPro" id="IPR050382">
    <property type="entry name" value="MFS_Na/Anion_cotransporter"/>
</dbReference>
<dbReference type="PANTHER" id="PTHR11662:SF399">
    <property type="entry name" value="FI19708P1-RELATED"/>
    <property type="match status" value="1"/>
</dbReference>
<comment type="caution">
    <text evidence="5">The sequence shown here is derived from an EMBL/GenBank/DDBJ whole genome shotgun (WGS) entry which is preliminary data.</text>
</comment>
<dbReference type="PANTHER" id="PTHR11662">
    <property type="entry name" value="SOLUTE CARRIER FAMILY 17"/>
    <property type="match status" value="1"/>
</dbReference>
<dbReference type="GO" id="GO:0016020">
    <property type="term" value="C:membrane"/>
    <property type="evidence" value="ECO:0007669"/>
    <property type="project" value="UniProtKB-SubCell"/>
</dbReference>
<feature type="non-terminal residue" evidence="5">
    <location>
        <position position="1"/>
    </location>
</feature>
<evidence type="ECO:0000256" key="1">
    <source>
        <dbReference type="ARBA" id="ARBA00004141"/>
    </source>
</evidence>
<keyword evidence="3" id="KW-1133">Transmembrane helix</keyword>
<reference evidence="5 6" key="1">
    <citation type="journal article" date="2018" name="Front. Plant Sci.">
        <title>Red Clover (Trifolium pratense) and Zigzag Clover (T. medium) - A Picture of Genomic Similarities and Differences.</title>
        <authorList>
            <person name="Dluhosova J."/>
            <person name="Istvanek J."/>
            <person name="Nedelnik J."/>
            <person name="Repkova J."/>
        </authorList>
    </citation>
    <scope>NUCLEOTIDE SEQUENCE [LARGE SCALE GENOMIC DNA]</scope>
    <source>
        <strain evidence="6">cv. 10/8</strain>
        <tissue evidence="5">Leaf</tissue>
    </source>
</reference>
<dbReference type="GO" id="GO:0005315">
    <property type="term" value="F:phosphate transmembrane transporter activity"/>
    <property type="evidence" value="ECO:0007669"/>
    <property type="project" value="TreeGrafter"/>
</dbReference>
<evidence type="ECO:0000256" key="2">
    <source>
        <dbReference type="ARBA" id="ARBA00022692"/>
    </source>
</evidence>
<keyword evidence="6" id="KW-1185">Reference proteome</keyword>
<proteinExistence type="predicted"/>
<organism evidence="5 6">
    <name type="scientific">Trifolium medium</name>
    <dbReference type="NCBI Taxonomy" id="97028"/>
    <lineage>
        <taxon>Eukaryota</taxon>
        <taxon>Viridiplantae</taxon>
        <taxon>Streptophyta</taxon>
        <taxon>Embryophyta</taxon>
        <taxon>Tracheophyta</taxon>
        <taxon>Spermatophyta</taxon>
        <taxon>Magnoliopsida</taxon>
        <taxon>eudicotyledons</taxon>
        <taxon>Gunneridae</taxon>
        <taxon>Pentapetalae</taxon>
        <taxon>rosids</taxon>
        <taxon>fabids</taxon>
        <taxon>Fabales</taxon>
        <taxon>Fabaceae</taxon>
        <taxon>Papilionoideae</taxon>
        <taxon>50 kb inversion clade</taxon>
        <taxon>NPAAA clade</taxon>
        <taxon>Hologalegina</taxon>
        <taxon>IRL clade</taxon>
        <taxon>Trifolieae</taxon>
        <taxon>Trifolium</taxon>
    </lineage>
</organism>
<evidence type="ECO:0000256" key="3">
    <source>
        <dbReference type="ARBA" id="ARBA00022989"/>
    </source>
</evidence>
<name>A0A392PIY3_9FABA</name>
<comment type="subcellular location">
    <subcellularLocation>
        <location evidence="1">Membrane</location>
        <topology evidence="1">Multi-pass membrane protein</topology>
    </subcellularLocation>
</comment>
<evidence type="ECO:0000313" key="6">
    <source>
        <dbReference type="Proteomes" id="UP000265520"/>
    </source>
</evidence>
<evidence type="ECO:0000313" key="5">
    <source>
        <dbReference type="EMBL" id="MCI11266.1"/>
    </source>
</evidence>
<keyword evidence="4" id="KW-0472">Membrane</keyword>
<dbReference type="GO" id="GO:0009536">
    <property type="term" value="C:plastid"/>
    <property type="evidence" value="ECO:0007669"/>
    <property type="project" value="TreeGrafter"/>
</dbReference>
<dbReference type="AlphaFoldDB" id="A0A392PIY3"/>
<dbReference type="Proteomes" id="UP000265520">
    <property type="component" value="Unassembled WGS sequence"/>
</dbReference>
<accession>A0A392PIY3</accession>
<keyword evidence="2" id="KW-0812">Transmembrane</keyword>
<evidence type="ECO:0000256" key="4">
    <source>
        <dbReference type="ARBA" id="ARBA00023136"/>
    </source>
</evidence>
<dbReference type="EMBL" id="LXQA010079488">
    <property type="protein sequence ID" value="MCI11266.1"/>
    <property type="molecule type" value="Genomic_DNA"/>
</dbReference>
<protein>
    <submittedName>
        <fullName evidence="5">Sodium-dependent phosphate transport protein</fullName>
    </submittedName>
</protein>